<keyword evidence="2" id="KW-1185">Reference proteome</keyword>
<protein>
    <submittedName>
        <fullName evidence="1">Uncharacterized protein</fullName>
    </submittedName>
</protein>
<comment type="caution">
    <text evidence="1">The sequence shown here is derived from an EMBL/GenBank/DDBJ whole genome shotgun (WGS) entry which is preliminary data.</text>
</comment>
<dbReference type="AlphaFoldDB" id="A0A9D4DP41"/>
<dbReference type="Proteomes" id="UP000828390">
    <property type="component" value="Unassembled WGS sequence"/>
</dbReference>
<proteinExistence type="predicted"/>
<reference evidence="1" key="1">
    <citation type="journal article" date="2019" name="bioRxiv">
        <title>The Genome of the Zebra Mussel, Dreissena polymorpha: A Resource for Invasive Species Research.</title>
        <authorList>
            <person name="McCartney M.A."/>
            <person name="Auch B."/>
            <person name="Kono T."/>
            <person name="Mallez S."/>
            <person name="Zhang Y."/>
            <person name="Obille A."/>
            <person name="Becker A."/>
            <person name="Abrahante J.E."/>
            <person name="Garbe J."/>
            <person name="Badalamenti J.P."/>
            <person name="Herman A."/>
            <person name="Mangelson H."/>
            <person name="Liachko I."/>
            <person name="Sullivan S."/>
            <person name="Sone E.D."/>
            <person name="Koren S."/>
            <person name="Silverstein K.A.T."/>
            <person name="Beckman K.B."/>
            <person name="Gohl D.M."/>
        </authorList>
    </citation>
    <scope>NUCLEOTIDE SEQUENCE</scope>
    <source>
        <strain evidence="1">Duluth1</strain>
        <tissue evidence="1">Whole animal</tissue>
    </source>
</reference>
<gene>
    <name evidence="1" type="ORF">DPMN_186117</name>
</gene>
<dbReference type="EMBL" id="JAIWYP010000010">
    <property type="protein sequence ID" value="KAH3751552.1"/>
    <property type="molecule type" value="Genomic_DNA"/>
</dbReference>
<evidence type="ECO:0000313" key="1">
    <source>
        <dbReference type="EMBL" id="KAH3751552.1"/>
    </source>
</evidence>
<evidence type="ECO:0000313" key="2">
    <source>
        <dbReference type="Proteomes" id="UP000828390"/>
    </source>
</evidence>
<sequence length="63" mass="7140">MGHPSQTQPCAYGHCRCWINGYCRGRMNGYCRGRMNGFDFDFDHCAHTLYNGQNCNASKTASK</sequence>
<accession>A0A9D4DP41</accession>
<reference evidence="1" key="2">
    <citation type="submission" date="2020-11" db="EMBL/GenBank/DDBJ databases">
        <authorList>
            <person name="McCartney M.A."/>
            <person name="Auch B."/>
            <person name="Kono T."/>
            <person name="Mallez S."/>
            <person name="Becker A."/>
            <person name="Gohl D.M."/>
            <person name="Silverstein K.A.T."/>
            <person name="Koren S."/>
            <person name="Bechman K.B."/>
            <person name="Herman A."/>
            <person name="Abrahante J.E."/>
            <person name="Garbe J."/>
        </authorList>
    </citation>
    <scope>NUCLEOTIDE SEQUENCE</scope>
    <source>
        <strain evidence="1">Duluth1</strain>
        <tissue evidence="1">Whole animal</tissue>
    </source>
</reference>
<organism evidence="1 2">
    <name type="scientific">Dreissena polymorpha</name>
    <name type="common">Zebra mussel</name>
    <name type="synonym">Mytilus polymorpha</name>
    <dbReference type="NCBI Taxonomy" id="45954"/>
    <lineage>
        <taxon>Eukaryota</taxon>
        <taxon>Metazoa</taxon>
        <taxon>Spiralia</taxon>
        <taxon>Lophotrochozoa</taxon>
        <taxon>Mollusca</taxon>
        <taxon>Bivalvia</taxon>
        <taxon>Autobranchia</taxon>
        <taxon>Heteroconchia</taxon>
        <taxon>Euheterodonta</taxon>
        <taxon>Imparidentia</taxon>
        <taxon>Neoheterodontei</taxon>
        <taxon>Myida</taxon>
        <taxon>Dreissenoidea</taxon>
        <taxon>Dreissenidae</taxon>
        <taxon>Dreissena</taxon>
    </lineage>
</organism>
<name>A0A9D4DP41_DREPO</name>